<name>A0A2T5PGI4_ECTOL</name>
<dbReference type="RefSeq" id="WP_108234934.1">
    <property type="nucleotide sequence ID" value="NZ_QASO01000129.1"/>
</dbReference>
<dbReference type="Pfam" id="PF07471">
    <property type="entry name" value="Phage_Nu1"/>
    <property type="match status" value="1"/>
</dbReference>
<protein>
    <submittedName>
        <fullName evidence="1">DNA packaging protein</fullName>
    </submittedName>
</protein>
<reference evidence="1 2" key="1">
    <citation type="submission" date="2018-04" db="EMBL/GenBank/DDBJ databases">
        <title>Pseudomonas sp. nov., isolated from mangrove soil.</title>
        <authorList>
            <person name="Chen C."/>
        </authorList>
    </citation>
    <scope>NUCLEOTIDE SEQUENCE [LARGE SCALE GENOMIC DNA]</scope>
    <source>
        <strain evidence="1 2">JCM 14246</strain>
    </source>
</reference>
<dbReference type="InterPro" id="IPR010906">
    <property type="entry name" value="Phage_lambda_Nu1_terminase-ssu"/>
</dbReference>
<keyword evidence="2" id="KW-1185">Reference proteome</keyword>
<dbReference type="AlphaFoldDB" id="A0A2T5PGI4"/>
<evidence type="ECO:0000313" key="2">
    <source>
        <dbReference type="Proteomes" id="UP000244052"/>
    </source>
</evidence>
<sequence length="175" mass="19618">MATQVEIAKHLDLSDRQVRNLLSEGVLPGSKGRGGFDMDACREAYIRYLRGLGSSQVKPEPGAGEEGIDPLIEYKLLEERRGLTAAQRISQENKNEVDAKRLIPATFITFAFAKFIPAAGSIFDTVIMTLRRRHPDLTLGQLDSINRELTKARNIIAQAAERLPEWHDEFIEQSN</sequence>
<accession>A0A2T5PGI4</accession>
<gene>
    <name evidence="1" type="ORF">DBO86_22865</name>
</gene>
<evidence type="ECO:0000313" key="1">
    <source>
        <dbReference type="EMBL" id="PTU76844.1"/>
    </source>
</evidence>
<proteinExistence type="predicted"/>
<dbReference type="Proteomes" id="UP000244052">
    <property type="component" value="Unassembled WGS sequence"/>
</dbReference>
<comment type="caution">
    <text evidence="1">The sequence shown here is derived from an EMBL/GenBank/DDBJ whole genome shotgun (WGS) entry which is preliminary data.</text>
</comment>
<dbReference type="EMBL" id="QASO01000129">
    <property type="protein sequence ID" value="PTU76844.1"/>
    <property type="molecule type" value="Genomic_DNA"/>
</dbReference>
<organism evidence="1 2">
    <name type="scientific">Ectopseudomonas oleovorans</name>
    <name type="common">Pseudomonas oleovorans</name>
    <dbReference type="NCBI Taxonomy" id="301"/>
    <lineage>
        <taxon>Bacteria</taxon>
        <taxon>Pseudomonadati</taxon>
        <taxon>Pseudomonadota</taxon>
        <taxon>Gammaproteobacteria</taxon>
        <taxon>Pseudomonadales</taxon>
        <taxon>Pseudomonadaceae</taxon>
        <taxon>Ectopseudomonas</taxon>
    </lineage>
</organism>